<dbReference type="AlphaFoldDB" id="A0A2J8HSE4"/>
<protein>
    <submittedName>
        <fullName evidence="1">Uncharacterized protein</fullName>
    </submittedName>
</protein>
<dbReference type="RefSeq" id="WP_102967308.1">
    <property type="nucleotide sequence ID" value="NZ_POSK01000023.1"/>
</dbReference>
<dbReference type="EMBL" id="POSK01000023">
    <property type="protein sequence ID" value="PNI01202.1"/>
    <property type="molecule type" value="Genomic_DNA"/>
</dbReference>
<accession>A0A2J8HSE4</accession>
<name>A0A2J8HSE4_VIBDI</name>
<comment type="caution">
    <text evidence="1">The sequence shown here is derived from an EMBL/GenBank/DDBJ whole genome shotgun (WGS) entry which is preliminary data.</text>
</comment>
<dbReference type="Proteomes" id="UP000236449">
    <property type="component" value="Unassembled WGS sequence"/>
</dbReference>
<sequence>MNTEPNQAAITYDKWGRMQYHPDFHGKHGTPWLMEDQTFLIENYEELGAEQVSFALERTIHTIMTRVYELRKEGLMAKPTKRAHHRRMRVKDTIQ</sequence>
<proteinExistence type="predicted"/>
<dbReference type="OrthoDB" id="1920918at2"/>
<reference evidence="1 2" key="1">
    <citation type="submission" date="2018-01" db="EMBL/GenBank/DDBJ databases">
        <title>Draft genome sequences of six Vibrio diazotrophicus strains isolated from deep-sea sediments of the Baltic Sea.</title>
        <authorList>
            <person name="Castillo D."/>
            <person name="Vandieken V."/>
            <person name="Chiang O."/>
            <person name="Middelboe M."/>
        </authorList>
    </citation>
    <scope>NUCLEOTIDE SEQUENCE [LARGE SCALE GENOMIC DNA]</scope>
    <source>
        <strain evidence="1 2">60.27F</strain>
    </source>
</reference>
<gene>
    <name evidence="1" type="ORF">C1N32_20790</name>
</gene>
<evidence type="ECO:0000313" key="1">
    <source>
        <dbReference type="EMBL" id="PNI01202.1"/>
    </source>
</evidence>
<evidence type="ECO:0000313" key="2">
    <source>
        <dbReference type="Proteomes" id="UP000236449"/>
    </source>
</evidence>
<organism evidence="1 2">
    <name type="scientific">Vibrio diazotrophicus</name>
    <dbReference type="NCBI Taxonomy" id="685"/>
    <lineage>
        <taxon>Bacteria</taxon>
        <taxon>Pseudomonadati</taxon>
        <taxon>Pseudomonadota</taxon>
        <taxon>Gammaproteobacteria</taxon>
        <taxon>Vibrionales</taxon>
        <taxon>Vibrionaceae</taxon>
        <taxon>Vibrio</taxon>
    </lineage>
</organism>